<dbReference type="EMBL" id="AP025314">
    <property type="protein sequence ID" value="BDD10586.1"/>
    <property type="molecule type" value="Genomic_DNA"/>
</dbReference>
<dbReference type="SUPFAM" id="SSF55469">
    <property type="entry name" value="FMN-dependent nitroreductase-like"/>
    <property type="match status" value="1"/>
</dbReference>
<keyword evidence="3" id="KW-0285">Flavoprotein</keyword>
<keyword evidence="9" id="KW-1185">Reference proteome</keyword>
<dbReference type="InterPro" id="IPR029479">
    <property type="entry name" value="Nitroreductase"/>
</dbReference>
<dbReference type="KEGG" id="fax:FUAX_30180"/>
<evidence type="ECO:0000313" key="8">
    <source>
        <dbReference type="EMBL" id="BDD10586.1"/>
    </source>
</evidence>
<dbReference type="GO" id="GO:0016491">
    <property type="term" value="F:oxidoreductase activity"/>
    <property type="evidence" value="ECO:0007669"/>
    <property type="project" value="UniProtKB-KW"/>
</dbReference>
<evidence type="ECO:0000313" key="9">
    <source>
        <dbReference type="Proteomes" id="UP001348817"/>
    </source>
</evidence>
<evidence type="ECO:0000256" key="5">
    <source>
        <dbReference type="ARBA" id="ARBA00022857"/>
    </source>
</evidence>
<dbReference type="Gene3D" id="3.40.109.10">
    <property type="entry name" value="NADH Oxidase"/>
    <property type="match status" value="1"/>
</dbReference>
<dbReference type="PANTHER" id="PTHR43673">
    <property type="entry name" value="NAD(P)H NITROREDUCTASE YDGI-RELATED"/>
    <property type="match status" value="1"/>
</dbReference>
<proteinExistence type="inferred from homology"/>
<evidence type="ECO:0000259" key="7">
    <source>
        <dbReference type="Pfam" id="PF00881"/>
    </source>
</evidence>
<feature type="domain" description="Nitroreductase" evidence="7">
    <location>
        <begin position="15"/>
        <end position="192"/>
    </location>
</feature>
<sequence length="216" mass="24041">MSLTETTVNLIEKLNWRYAVKKFDAEKKLSDEQVETLLEALRLTPSSFGLQAWKFVVVKNPEIRQSLVEHSWNQQQVADASHLIVLCRQSTIDAGDVDRFIAEIAETRNLPVEALGEYSEMMKGFVGNFDEATASAWMTKQLYIALGNLLTSAAVLGIDACPMEGFNPVAYDEILGLEEKGLNSVLVVPVGYRAEDDAYAGLKKVRRATEDVIIEI</sequence>
<dbReference type="InterPro" id="IPR000415">
    <property type="entry name" value="Nitroreductase-like"/>
</dbReference>
<evidence type="ECO:0000256" key="6">
    <source>
        <dbReference type="ARBA" id="ARBA00023002"/>
    </source>
</evidence>
<evidence type="ECO:0000256" key="2">
    <source>
        <dbReference type="ARBA" id="ARBA00007118"/>
    </source>
</evidence>
<evidence type="ECO:0000256" key="4">
    <source>
        <dbReference type="ARBA" id="ARBA00022643"/>
    </source>
</evidence>
<organism evidence="8 9">
    <name type="scientific">Fulvitalea axinellae</name>
    <dbReference type="NCBI Taxonomy" id="1182444"/>
    <lineage>
        <taxon>Bacteria</taxon>
        <taxon>Pseudomonadati</taxon>
        <taxon>Bacteroidota</taxon>
        <taxon>Cytophagia</taxon>
        <taxon>Cytophagales</taxon>
        <taxon>Persicobacteraceae</taxon>
        <taxon>Fulvitalea</taxon>
    </lineage>
</organism>
<dbReference type="AlphaFoldDB" id="A0AAU9DBV0"/>
<name>A0AAU9DBV0_9BACT</name>
<dbReference type="Pfam" id="PF00881">
    <property type="entry name" value="Nitroreductase"/>
    <property type="match status" value="1"/>
</dbReference>
<evidence type="ECO:0000256" key="1">
    <source>
        <dbReference type="ARBA" id="ARBA00001917"/>
    </source>
</evidence>
<dbReference type="InterPro" id="IPR033878">
    <property type="entry name" value="NfsB-like"/>
</dbReference>
<dbReference type="RefSeq" id="WP_338392130.1">
    <property type="nucleotide sequence ID" value="NZ_AP025314.1"/>
</dbReference>
<dbReference type="PANTHER" id="PTHR43673:SF2">
    <property type="entry name" value="NITROREDUCTASE"/>
    <property type="match status" value="1"/>
</dbReference>
<reference evidence="8 9" key="1">
    <citation type="submission" date="2021-12" db="EMBL/GenBank/DDBJ databases">
        <title>Genome sequencing of bacteria with rrn-lacking chromosome and rrn-plasmid.</title>
        <authorList>
            <person name="Anda M."/>
            <person name="Iwasaki W."/>
        </authorList>
    </citation>
    <scope>NUCLEOTIDE SEQUENCE [LARGE SCALE GENOMIC DNA]</scope>
    <source>
        <strain evidence="8 9">DSM 100852</strain>
    </source>
</reference>
<gene>
    <name evidence="8" type="ORF">FUAX_30180</name>
</gene>
<protein>
    <submittedName>
        <fullName evidence="8">NAD(P)H-dependent oxidoreductase</fullName>
    </submittedName>
</protein>
<keyword evidence="5" id="KW-0521">NADP</keyword>
<keyword evidence="6" id="KW-0560">Oxidoreductase</keyword>
<evidence type="ECO:0000256" key="3">
    <source>
        <dbReference type="ARBA" id="ARBA00022630"/>
    </source>
</evidence>
<dbReference type="CDD" id="cd02149">
    <property type="entry name" value="NfsB-like"/>
    <property type="match status" value="1"/>
</dbReference>
<keyword evidence="4" id="KW-0288">FMN</keyword>
<dbReference type="Proteomes" id="UP001348817">
    <property type="component" value="Chromosome"/>
</dbReference>
<comment type="similarity">
    <text evidence="2">Belongs to the nitroreductase family.</text>
</comment>
<accession>A0AAU9DBV0</accession>
<comment type="cofactor">
    <cofactor evidence="1">
        <name>FMN</name>
        <dbReference type="ChEBI" id="CHEBI:58210"/>
    </cofactor>
</comment>